<evidence type="ECO:0000313" key="3">
    <source>
        <dbReference type="Proteomes" id="UP001258315"/>
    </source>
</evidence>
<proteinExistence type="predicted"/>
<reference evidence="3" key="1">
    <citation type="submission" date="2023-07" db="EMBL/GenBank/DDBJ databases">
        <title>Functional and genomic diversity of the sorghum phyllosphere microbiome.</title>
        <authorList>
            <person name="Shade A."/>
        </authorList>
    </citation>
    <scope>NUCLEOTIDE SEQUENCE [LARGE SCALE GENOMIC DNA]</scope>
    <source>
        <strain evidence="3">SORGH_AS_0422</strain>
    </source>
</reference>
<dbReference type="Proteomes" id="UP001258315">
    <property type="component" value="Unassembled WGS sequence"/>
</dbReference>
<feature type="chain" id="PRO_5045843416" description="SbsA Ig-like domain-containing protein" evidence="1">
    <location>
        <begin position="23"/>
        <end position="433"/>
    </location>
</feature>
<feature type="signal peptide" evidence="1">
    <location>
        <begin position="1"/>
        <end position="22"/>
    </location>
</feature>
<organism evidence="2 3">
    <name type="scientific">Mucilaginibacter terrae</name>
    <dbReference type="NCBI Taxonomy" id="1955052"/>
    <lineage>
        <taxon>Bacteria</taxon>
        <taxon>Pseudomonadati</taxon>
        <taxon>Bacteroidota</taxon>
        <taxon>Sphingobacteriia</taxon>
        <taxon>Sphingobacteriales</taxon>
        <taxon>Sphingobacteriaceae</taxon>
        <taxon>Mucilaginibacter</taxon>
    </lineage>
</organism>
<gene>
    <name evidence="2" type="ORF">QE417_002510</name>
</gene>
<keyword evidence="1" id="KW-0732">Signal</keyword>
<dbReference type="Pfam" id="PF25594">
    <property type="entry name" value="GldB_lipo"/>
    <property type="match status" value="1"/>
</dbReference>
<comment type="caution">
    <text evidence="2">The sequence shown here is derived from an EMBL/GenBank/DDBJ whole genome shotgun (WGS) entry which is preliminary data.</text>
</comment>
<evidence type="ECO:0008006" key="4">
    <source>
        <dbReference type="Google" id="ProtNLM"/>
    </source>
</evidence>
<evidence type="ECO:0000256" key="1">
    <source>
        <dbReference type="SAM" id="SignalP"/>
    </source>
</evidence>
<protein>
    <recommendedName>
        <fullName evidence="4">SbsA Ig-like domain-containing protein</fullName>
    </recommendedName>
</protein>
<accession>A0ABU3GUI8</accession>
<dbReference type="InterPro" id="IPR019853">
    <property type="entry name" value="GldB-like"/>
</dbReference>
<sequence>MYNMKLLYIIAISICLPLISLAQHQSNNIVYTTDIDRFWTAFDSVRSTNDSTKQVQYMQKLYVDPCTEGLKAFMQARDYDAKLWVELINKYPKFWQSIKANTLRVKEQVKLITNGVQNFKKLYPEMRPAKMYFTIGGLRSGGTTTGDMVLVGAEIATADKNTDASELSDWLKGVFKDQQSSNLVGLNIHEYVHTQQKPGGNTVLAQCIKEGAADFIAELATKTKNNNNYAIYGREHEKELKEKFRIDMFSTATGLWLYNGSSSAHADLGYYMGYAICNSYYQKQANQKQAIKSIIELDYSNEQQVVDFVNQSGYYNEPLNMQELLDKFEKLQPYIVSLCPSINAKKDVSATLTELTFNFSEPMAKSVSISLGEGGKEHFPLTGVIGFAEDMKSLKVKLALKPGKTYDFVVTGRGFKSQKGYPLKEYKVEFEVQ</sequence>
<dbReference type="EMBL" id="JAVLVU010000001">
    <property type="protein sequence ID" value="MDT3403438.1"/>
    <property type="molecule type" value="Genomic_DNA"/>
</dbReference>
<keyword evidence="3" id="KW-1185">Reference proteome</keyword>
<name>A0ABU3GUI8_9SPHI</name>
<evidence type="ECO:0000313" key="2">
    <source>
        <dbReference type="EMBL" id="MDT3403438.1"/>
    </source>
</evidence>